<comment type="subcellular location">
    <subcellularLocation>
        <location evidence="1">Cell membrane</location>
        <topology evidence="1">Multi-pass membrane protein</topology>
    </subcellularLocation>
</comment>
<evidence type="ECO:0000256" key="3">
    <source>
        <dbReference type="ARBA" id="ARBA00022692"/>
    </source>
</evidence>
<dbReference type="OrthoDB" id="181459at2"/>
<proteinExistence type="predicted"/>
<sequence length="333" mass="38502">MSPSENRLIPYLEKYGSHCMAYTSLEPCMKYFVMEDIGYIAYIDFKHWFWSRKERKIVLSNPVCHPDNYRKMLDAFLYKFSDVIFVQASRSFAEVLDEAGYQTNIFGIETEIPISDFSLAGKQRAKLRQWQNKCKREGVSVFEKNISDMSDTEEQQAISQISESWLNNKGGSEYSFLVRPLRTETEKDVRYFWAYQNDKLIAFATFDPIYRDGKVVAYYHNIDRIADNVPHGTSATIILAAIEVFKDEGVEVVNLGMSPLFLQRGLSQELNYNKLTRKAFWYAFEKLNYIYPFQGNASHKKKFNGKANPVYISGTNGTGLREVFAMVKANGMI</sequence>
<evidence type="ECO:0000259" key="6">
    <source>
        <dbReference type="Pfam" id="PF09924"/>
    </source>
</evidence>
<keyword evidence="2" id="KW-1003">Cell membrane</keyword>
<evidence type="ECO:0000313" key="7">
    <source>
        <dbReference type="EMBL" id="TCJ84706.1"/>
    </source>
</evidence>
<evidence type="ECO:0000313" key="8">
    <source>
        <dbReference type="Proteomes" id="UP000294887"/>
    </source>
</evidence>
<keyword evidence="7" id="KW-0808">Transferase</keyword>
<dbReference type="InterPro" id="IPR024320">
    <property type="entry name" value="LPG_synthase_C"/>
</dbReference>
<dbReference type="RefSeq" id="WP_131906445.1">
    <property type="nucleotide sequence ID" value="NZ_BAAAFU010000006.1"/>
</dbReference>
<dbReference type="InterPro" id="IPR016181">
    <property type="entry name" value="Acyl_CoA_acyltransferase"/>
</dbReference>
<dbReference type="GO" id="GO:0005886">
    <property type="term" value="C:plasma membrane"/>
    <property type="evidence" value="ECO:0007669"/>
    <property type="project" value="UniProtKB-SubCell"/>
</dbReference>
<keyword evidence="3" id="KW-0812">Transmembrane</keyword>
<reference evidence="7 8" key="1">
    <citation type="submission" date="2019-03" db="EMBL/GenBank/DDBJ databases">
        <title>Genomic Encyclopedia of Type Strains, Phase IV (KMG-IV): sequencing the most valuable type-strain genomes for metagenomic binning, comparative biology and taxonomic classification.</title>
        <authorList>
            <person name="Goeker M."/>
        </authorList>
    </citation>
    <scope>NUCLEOTIDE SEQUENCE [LARGE SCALE GENOMIC DNA]</scope>
    <source>
        <strain evidence="7 8">DSM 24830</strain>
    </source>
</reference>
<accession>A0A4R1ESX4</accession>
<keyword evidence="5" id="KW-0472">Membrane</keyword>
<dbReference type="PANTHER" id="PTHR34697">
    <property type="entry name" value="PHOSPHATIDYLGLYCEROL LYSYLTRANSFERASE"/>
    <property type="match status" value="1"/>
</dbReference>
<dbReference type="SUPFAM" id="SSF55729">
    <property type="entry name" value="Acyl-CoA N-acyltransferases (Nat)"/>
    <property type="match status" value="1"/>
</dbReference>
<keyword evidence="8" id="KW-1185">Reference proteome</keyword>
<evidence type="ECO:0000256" key="1">
    <source>
        <dbReference type="ARBA" id="ARBA00004651"/>
    </source>
</evidence>
<dbReference type="Pfam" id="PF09924">
    <property type="entry name" value="LPG_synthase_C"/>
    <property type="match status" value="1"/>
</dbReference>
<dbReference type="AlphaFoldDB" id="A0A4R1ESX4"/>
<dbReference type="EMBL" id="SMFQ01000004">
    <property type="protein sequence ID" value="TCJ84706.1"/>
    <property type="molecule type" value="Genomic_DNA"/>
</dbReference>
<feature type="domain" description="Phosphatidylglycerol lysyltransferase C-terminal" evidence="6">
    <location>
        <begin position="13"/>
        <end position="312"/>
    </location>
</feature>
<keyword evidence="4" id="KW-1133">Transmembrane helix</keyword>
<comment type="caution">
    <text evidence="7">The sequence shown here is derived from an EMBL/GenBank/DDBJ whole genome shotgun (WGS) entry which is preliminary data.</text>
</comment>
<protein>
    <submittedName>
        <fullName evidence="7">Phosphatidylglycerol lysyltransferase</fullName>
    </submittedName>
</protein>
<name>A0A4R1ESX4_9GAMM</name>
<evidence type="ECO:0000256" key="4">
    <source>
        <dbReference type="ARBA" id="ARBA00022989"/>
    </source>
</evidence>
<dbReference type="Proteomes" id="UP000294887">
    <property type="component" value="Unassembled WGS sequence"/>
</dbReference>
<evidence type="ECO:0000256" key="5">
    <source>
        <dbReference type="ARBA" id="ARBA00023136"/>
    </source>
</evidence>
<dbReference type="PANTHER" id="PTHR34697:SF2">
    <property type="entry name" value="PHOSPHATIDYLGLYCEROL LYSYLTRANSFERASE"/>
    <property type="match status" value="1"/>
</dbReference>
<dbReference type="InterPro" id="IPR051211">
    <property type="entry name" value="PG_lysyltransferase"/>
</dbReference>
<dbReference type="GO" id="GO:0016755">
    <property type="term" value="F:aminoacyltransferase activity"/>
    <property type="evidence" value="ECO:0007669"/>
    <property type="project" value="TreeGrafter"/>
</dbReference>
<dbReference type="GO" id="GO:0055091">
    <property type="term" value="P:phospholipid homeostasis"/>
    <property type="evidence" value="ECO:0007669"/>
    <property type="project" value="TreeGrafter"/>
</dbReference>
<evidence type="ECO:0000256" key="2">
    <source>
        <dbReference type="ARBA" id="ARBA00022475"/>
    </source>
</evidence>
<gene>
    <name evidence="7" type="ORF">EV695_2666</name>
</gene>
<organism evidence="7 8">
    <name type="scientific">Cocleimonas flava</name>
    <dbReference type="NCBI Taxonomy" id="634765"/>
    <lineage>
        <taxon>Bacteria</taxon>
        <taxon>Pseudomonadati</taxon>
        <taxon>Pseudomonadota</taxon>
        <taxon>Gammaproteobacteria</taxon>
        <taxon>Thiotrichales</taxon>
        <taxon>Thiotrichaceae</taxon>
        <taxon>Cocleimonas</taxon>
    </lineage>
</organism>